<feature type="compositionally biased region" description="Basic and acidic residues" evidence="1">
    <location>
        <begin position="259"/>
        <end position="272"/>
    </location>
</feature>
<keyword evidence="3" id="KW-1185">Reference proteome</keyword>
<protein>
    <submittedName>
        <fullName evidence="2">Uncharacterized protein</fullName>
    </submittedName>
</protein>
<evidence type="ECO:0000313" key="3">
    <source>
        <dbReference type="Proteomes" id="UP000293823"/>
    </source>
</evidence>
<sequence>MARTRATKGRPRPPSRNVIARIVPRLESTVEALRASITSIELDNNRTDKTPLVLDEGRARGTADFVRDMDEEEEGMINIKQEDDDMVDVVKIAARAKRRIQNPAPKASATKKHKPFPAIYTARTTRSKTLTSRIKPDSIHSDTNTDTYSEAEHDSKACDSTIMDTGSFRKNAEISHINSSLDLLRPYMAFQLSVSGLSGKAYKAAQVSMASVLDVAESLEKQESIALMKKRNSLSSSAENGEIRMDRENGAGGEEEEDVLPRKQRELNEQTRKRLQLNKRRKGKMGKDNRDAIIRPSSSFSTSSDAATEVASDTEDEAKYPPTKPLSVLSTTSSYQSLHRSTDSAETSS</sequence>
<feature type="region of interest" description="Disordered" evidence="1">
    <location>
        <begin position="231"/>
        <end position="349"/>
    </location>
</feature>
<name>A0A4Q4SLU7_9PLEO</name>
<accession>A0A4Q4SLU7</accession>
<feature type="compositionally biased region" description="Polar residues" evidence="1">
    <location>
        <begin position="328"/>
        <end position="349"/>
    </location>
</feature>
<dbReference type="AlphaFoldDB" id="A0A4Q4SLU7"/>
<proteinExistence type="predicted"/>
<gene>
    <name evidence="2" type="ORF">AA0113_g2309</name>
</gene>
<reference evidence="3" key="1">
    <citation type="journal article" date="2019" name="bioRxiv">
        <title>Genomics, evolutionary history and diagnostics of the Alternaria alternata species group including apple and Asian pear pathotypes.</title>
        <authorList>
            <person name="Armitage A.D."/>
            <person name="Cockerton H.M."/>
            <person name="Sreenivasaprasad S."/>
            <person name="Woodhall J.W."/>
            <person name="Lane C.R."/>
            <person name="Harrison R.J."/>
            <person name="Clarkson J.P."/>
        </authorList>
    </citation>
    <scope>NUCLEOTIDE SEQUENCE [LARGE SCALE GENOMIC DNA]</scope>
    <source>
        <strain evidence="3">RGR 97.0016</strain>
    </source>
</reference>
<dbReference type="OrthoDB" id="3687895at2759"/>
<feature type="compositionally biased region" description="Basic residues" evidence="1">
    <location>
        <begin position="273"/>
        <end position="284"/>
    </location>
</feature>
<comment type="caution">
    <text evidence="2">The sequence shown here is derived from an EMBL/GenBank/DDBJ whole genome shotgun (WGS) entry which is preliminary data.</text>
</comment>
<dbReference type="Proteomes" id="UP000293823">
    <property type="component" value="Unassembled WGS sequence"/>
</dbReference>
<evidence type="ECO:0000313" key="2">
    <source>
        <dbReference type="EMBL" id="RYO71183.1"/>
    </source>
</evidence>
<evidence type="ECO:0000256" key="1">
    <source>
        <dbReference type="SAM" id="MobiDB-lite"/>
    </source>
</evidence>
<dbReference type="EMBL" id="PEJP01000007">
    <property type="protein sequence ID" value="RYO71183.1"/>
    <property type="molecule type" value="Genomic_DNA"/>
</dbReference>
<organism evidence="2 3">
    <name type="scientific">Alternaria arborescens</name>
    <dbReference type="NCBI Taxonomy" id="156630"/>
    <lineage>
        <taxon>Eukaryota</taxon>
        <taxon>Fungi</taxon>
        <taxon>Dikarya</taxon>
        <taxon>Ascomycota</taxon>
        <taxon>Pezizomycotina</taxon>
        <taxon>Dothideomycetes</taxon>
        <taxon>Pleosporomycetidae</taxon>
        <taxon>Pleosporales</taxon>
        <taxon>Pleosporineae</taxon>
        <taxon>Pleosporaceae</taxon>
        <taxon>Alternaria</taxon>
        <taxon>Alternaria sect. Alternaria</taxon>
    </lineage>
</organism>